<gene>
    <name evidence="1" type="ORF">VIOR3934_00455</name>
</gene>
<dbReference type="AlphaFoldDB" id="F9SSJ0"/>
<evidence type="ECO:0000313" key="1">
    <source>
        <dbReference type="EMBL" id="EGU50822.1"/>
    </source>
</evidence>
<accession>F9SSJ0</accession>
<comment type="caution">
    <text evidence="1">The sequence shown here is derived from an EMBL/GenBank/DDBJ whole genome shotgun (WGS) entry which is preliminary data.</text>
</comment>
<proteinExistence type="predicted"/>
<protein>
    <submittedName>
        <fullName evidence="1">Uncharacterized protein</fullName>
    </submittedName>
</protein>
<sequence>MNKMNTLFKDIVLIQIEVMYMKGYFYDVGGSSAP</sequence>
<dbReference type="EMBL" id="AFWH01000021">
    <property type="protein sequence ID" value="EGU50822.1"/>
    <property type="molecule type" value="Genomic_DNA"/>
</dbReference>
<organism evidence="1 2">
    <name type="scientific">Vibrio orientalis CIP 102891 = ATCC 33934</name>
    <dbReference type="NCBI Taxonomy" id="675816"/>
    <lineage>
        <taxon>Bacteria</taxon>
        <taxon>Pseudomonadati</taxon>
        <taxon>Pseudomonadota</taxon>
        <taxon>Gammaproteobacteria</taxon>
        <taxon>Vibrionales</taxon>
        <taxon>Vibrionaceae</taxon>
        <taxon>Vibrio</taxon>
        <taxon>Vibrio oreintalis group</taxon>
    </lineage>
</organism>
<name>F9SSJ0_VIBOR</name>
<reference evidence="1 2" key="1">
    <citation type="journal article" date="2012" name="Int. J. Syst. Evol. Microbiol.">
        <title>Vibrio caribbeanicus sp. nov., isolated from the marine sponge Scleritoderma cyanea.</title>
        <authorList>
            <person name="Hoffmann M."/>
            <person name="Monday S.R."/>
            <person name="Allard M.W."/>
            <person name="Strain E.A."/>
            <person name="Whittaker P."/>
            <person name="Naum M."/>
            <person name="McCarthy P.J."/>
            <person name="Lopez J.V."/>
            <person name="Fischer M."/>
            <person name="Brown E.W."/>
        </authorList>
    </citation>
    <scope>NUCLEOTIDE SEQUENCE [LARGE SCALE GENOMIC DNA]</scope>
    <source>
        <strain evidence="2">CIP 102891 / ATCC 33934</strain>
    </source>
</reference>
<evidence type="ECO:0000313" key="2">
    <source>
        <dbReference type="Proteomes" id="UP000002817"/>
    </source>
</evidence>
<dbReference type="Proteomes" id="UP000002817">
    <property type="component" value="Unassembled WGS sequence"/>
</dbReference>